<accession>A0A5D3CTU6</accession>
<dbReference type="Gene3D" id="3.30.420.10">
    <property type="entry name" value="Ribonuclease H-like superfamily/Ribonuclease H"/>
    <property type="match status" value="1"/>
</dbReference>
<name>A0A5D3CTU6_CUCMM</name>
<keyword evidence="12" id="KW-0239">DNA-directed DNA polymerase</keyword>
<dbReference type="Proteomes" id="UP000321393">
    <property type="component" value="Unassembled WGS sequence"/>
</dbReference>
<dbReference type="Pfam" id="PF24626">
    <property type="entry name" value="SH3_Tf2-1"/>
    <property type="match status" value="1"/>
</dbReference>
<dbReference type="InterPro" id="IPR056924">
    <property type="entry name" value="SH3_Tf2-1"/>
</dbReference>
<evidence type="ECO:0000313" key="18">
    <source>
        <dbReference type="EMBL" id="TYK15281.1"/>
    </source>
</evidence>
<keyword evidence="7" id="KW-0255">Endonuclease</keyword>
<evidence type="ECO:0000256" key="11">
    <source>
        <dbReference type="ARBA" id="ARBA00022918"/>
    </source>
</evidence>
<dbReference type="Pfam" id="PF17921">
    <property type="entry name" value="Integrase_H2C2"/>
    <property type="match status" value="1"/>
</dbReference>
<dbReference type="GO" id="GO:0006310">
    <property type="term" value="P:DNA recombination"/>
    <property type="evidence" value="ECO:0007669"/>
    <property type="project" value="UniProtKB-KW"/>
</dbReference>
<dbReference type="GO" id="GO:0004519">
    <property type="term" value="F:endonuclease activity"/>
    <property type="evidence" value="ECO:0007669"/>
    <property type="project" value="UniProtKB-KW"/>
</dbReference>
<evidence type="ECO:0000313" key="19">
    <source>
        <dbReference type="Proteomes" id="UP000321393"/>
    </source>
</evidence>
<dbReference type="EMBL" id="SSTE01018412">
    <property type="protein sequence ID" value="KAA0039528.1"/>
    <property type="molecule type" value="Genomic_DNA"/>
</dbReference>
<evidence type="ECO:0000256" key="12">
    <source>
        <dbReference type="ARBA" id="ARBA00022932"/>
    </source>
</evidence>
<evidence type="ECO:0000256" key="10">
    <source>
        <dbReference type="ARBA" id="ARBA00022908"/>
    </source>
</evidence>
<keyword evidence="6" id="KW-0064">Aspartyl protease</keyword>
<dbReference type="GO" id="GO:0003677">
    <property type="term" value="F:DNA binding"/>
    <property type="evidence" value="ECO:0007669"/>
    <property type="project" value="UniProtKB-KW"/>
</dbReference>
<dbReference type="Pfam" id="PF08284">
    <property type="entry name" value="RVP_2"/>
    <property type="match status" value="1"/>
</dbReference>
<evidence type="ECO:0000256" key="14">
    <source>
        <dbReference type="ARBA" id="ARBA00023172"/>
    </source>
</evidence>
<evidence type="ECO:0000256" key="4">
    <source>
        <dbReference type="ARBA" id="ARBA00022722"/>
    </source>
</evidence>
<evidence type="ECO:0000256" key="6">
    <source>
        <dbReference type="ARBA" id="ARBA00022750"/>
    </source>
</evidence>
<evidence type="ECO:0000256" key="2">
    <source>
        <dbReference type="ARBA" id="ARBA00022679"/>
    </source>
</evidence>
<dbReference type="GO" id="GO:0015074">
    <property type="term" value="P:DNA integration"/>
    <property type="evidence" value="ECO:0007669"/>
    <property type="project" value="UniProtKB-KW"/>
</dbReference>
<dbReference type="InterPro" id="IPR043502">
    <property type="entry name" value="DNA/RNA_pol_sf"/>
</dbReference>
<evidence type="ECO:0000259" key="15">
    <source>
        <dbReference type="Pfam" id="PF17921"/>
    </source>
</evidence>
<dbReference type="CDD" id="cd00303">
    <property type="entry name" value="retropepsin_like"/>
    <property type="match status" value="1"/>
</dbReference>
<dbReference type="InterPro" id="IPR043128">
    <property type="entry name" value="Rev_trsase/Diguanyl_cyclase"/>
</dbReference>
<dbReference type="InterPro" id="IPR021109">
    <property type="entry name" value="Peptidase_aspartic_dom_sf"/>
</dbReference>
<dbReference type="GO" id="GO:0003887">
    <property type="term" value="F:DNA-directed DNA polymerase activity"/>
    <property type="evidence" value="ECO:0007669"/>
    <property type="project" value="UniProtKB-KW"/>
</dbReference>
<evidence type="ECO:0000256" key="5">
    <source>
        <dbReference type="ARBA" id="ARBA00022723"/>
    </source>
</evidence>
<dbReference type="Gene3D" id="2.40.70.10">
    <property type="entry name" value="Acid Proteases"/>
    <property type="match status" value="1"/>
</dbReference>
<evidence type="ECO:0000256" key="8">
    <source>
        <dbReference type="ARBA" id="ARBA00022801"/>
    </source>
</evidence>
<evidence type="ECO:0000259" key="16">
    <source>
        <dbReference type="Pfam" id="PF24626"/>
    </source>
</evidence>
<keyword evidence="9" id="KW-0460">Magnesium</keyword>
<evidence type="ECO:0000256" key="7">
    <source>
        <dbReference type="ARBA" id="ARBA00022759"/>
    </source>
</evidence>
<dbReference type="PANTHER" id="PTHR37984:SF5">
    <property type="entry name" value="PROTEIN NYNRIN-LIKE"/>
    <property type="match status" value="1"/>
</dbReference>
<dbReference type="InterPro" id="IPR050951">
    <property type="entry name" value="Retrovirus_Pol_polyprotein"/>
</dbReference>
<dbReference type="GO" id="GO:0004190">
    <property type="term" value="F:aspartic-type endopeptidase activity"/>
    <property type="evidence" value="ECO:0007669"/>
    <property type="project" value="UniProtKB-KW"/>
</dbReference>
<keyword evidence="14" id="KW-0233">DNA recombination</keyword>
<dbReference type="GO" id="GO:0046872">
    <property type="term" value="F:metal ion binding"/>
    <property type="evidence" value="ECO:0007669"/>
    <property type="project" value="UniProtKB-KW"/>
</dbReference>
<feature type="domain" description="Integrase zinc-binding" evidence="15">
    <location>
        <begin position="426"/>
        <end position="478"/>
    </location>
</feature>
<dbReference type="PANTHER" id="PTHR37984">
    <property type="entry name" value="PROTEIN CBG26694"/>
    <property type="match status" value="1"/>
</dbReference>
<dbReference type="Proteomes" id="UP000321947">
    <property type="component" value="Unassembled WGS sequence"/>
</dbReference>
<evidence type="ECO:0000256" key="3">
    <source>
        <dbReference type="ARBA" id="ARBA00022695"/>
    </source>
</evidence>
<dbReference type="SUPFAM" id="SSF50630">
    <property type="entry name" value="Acid proteases"/>
    <property type="match status" value="1"/>
</dbReference>
<keyword evidence="3" id="KW-0548">Nucleotidyltransferase</keyword>
<organism evidence="18 20">
    <name type="scientific">Cucumis melo var. makuwa</name>
    <name type="common">Oriental melon</name>
    <dbReference type="NCBI Taxonomy" id="1194695"/>
    <lineage>
        <taxon>Eukaryota</taxon>
        <taxon>Viridiplantae</taxon>
        <taxon>Streptophyta</taxon>
        <taxon>Embryophyta</taxon>
        <taxon>Tracheophyta</taxon>
        <taxon>Spermatophyta</taxon>
        <taxon>Magnoliopsida</taxon>
        <taxon>eudicotyledons</taxon>
        <taxon>Gunneridae</taxon>
        <taxon>Pentapetalae</taxon>
        <taxon>rosids</taxon>
        <taxon>fabids</taxon>
        <taxon>Cucurbitales</taxon>
        <taxon>Cucurbitaceae</taxon>
        <taxon>Benincaseae</taxon>
        <taxon>Cucumis</taxon>
    </lineage>
</organism>
<protein>
    <submittedName>
        <fullName evidence="18">Ty3-gypsy retrotransposon protein</fullName>
    </submittedName>
</protein>
<dbReference type="AlphaFoldDB" id="A0A5D3CTU6"/>
<comment type="caution">
    <text evidence="18">The sequence shown here is derived from an EMBL/GenBank/DDBJ whole genome shotgun (WGS) entry which is preliminary data.</text>
</comment>
<dbReference type="InterPro" id="IPR041588">
    <property type="entry name" value="Integrase_H2C2"/>
</dbReference>
<evidence type="ECO:0000256" key="13">
    <source>
        <dbReference type="ARBA" id="ARBA00023125"/>
    </source>
</evidence>
<proteinExistence type="predicted"/>
<dbReference type="SUPFAM" id="SSF53098">
    <property type="entry name" value="Ribonuclease H-like"/>
    <property type="match status" value="1"/>
</dbReference>
<dbReference type="InterPro" id="IPR036397">
    <property type="entry name" value="RNaseH_sf"/>
</dbReference>
<keyword evidence="11" id="KW-0695">RNA-directed DNA polymerase</keyword>
<dbReference type="Gene3D" id="3.30.70.270">
    <property type="match status" value="1"/>
</dbReference>
<keyword evidence="1" id="KW-0645">Protease</keyword>
<dbReference type="SUPFAM" id="SSF56672">
    <property type="entry name" value="DNA/RNA polymerases"/>
    <property type="match status" value="1"/>
</dbReference>
<feature type="domain" description="Tf2-1-like SH3-like" evidence="16">
    <location>
        <begin position="650"/>
        <end position="712"/>
    </location>
</feature>
<sequence length="815" mass="91828">MTDSEMWIKEKGLCFRCDEKFSSEHRCKRCELNIIAVQEREDLSEETDQVGEEIETKGNEEVNIEIANLSLNSLVGLSSPKTIKIKGEIRGREIVVLIDGGATHNFILKEVVKELKISIETLDAYGIVLGTRGIVRAAGVCKEVNLTIANLSITHDFLPLPLGSADVILGVTWLEMLGKVIFYYKLSEMEFPLGEWMEDQGVLIELSTVEQWGAGEARENVADYLSKLQQEIQKVLQSFSVVFESSNQLPPPRDHDHAIELELGAHVVNGVAADPTKIEAMVKWPAPKNVKELRGFLGLTGYYQKFVANYSSIALPLTQLLKKGIPDFSQSFVLETDASGVDQKSLKFLLDQRAIGGEYQRWIAKLLEYDFVIEYNKGLENKAADALSRLPPVFELGLISVVGGLNPSVFIDKYLEMNLLRDSPTIPLLLAEFHNSLIGGHHGALKAYQRLAREVYWRGMKAHIRTYVAECSVCQQAKYLSLTPSGLFQALPILDRVWEDISVDFIKGLPKSKGYDVILVVVDRLSKYAHFILLKHHFGAKVVAAVFIVVAYVGNSVETKHHLPSPNGWSNRSCQSRATLMTPFEALYGWPPPSILPYVKGSSSVYEVDHLMKERDGILGVLKANLLKAQHRMVKYANAKRREVQFEIHDWVYVKLRPYQQSSLSCFKHPKLAPSFISPFMIVARIGQVAYRLALPKESLIHPVFHVSVLCKAVGSNRPLFPIPKDLAVDLSMQLYLVEVLGVRKTREKEDNLEVLIRWSEGTPESATWEQATLIQEQFPEFHLKDKVTLWGVGDDRPPILKVYSRRGKNRKKKE</sequence>
<evidence type="ECO:0000313" key="17">
    <source>
        <dbReference type="EMBL" id="KAA0039528.1"/>
    </source>
</evidence>
<keyword evidence="2" id="KW-0808">Transferase</keyword>
<reference evidence="19 20" key="1">
    <citation type="submission" date="2019-08" db="EMBL/GenBank/DDBJ databases">
        <title>Draft genome sequences of two oriental melons (Cucumis melo L. var makuwa).</title>
        <authorList>
            <person name="Kwon S.-Y."/>
        </authorList>
    </citation>
    <scope>NUCLEOTIDE SEQUENCE [LARGE SCALE GENOMIC DNA]</scope>
    <source>
        <strain evidence="20">cv. Chang Bougi</strain>
        <strain evidence="19">cv. SW 3</strain>
        <tissue evidence="18">Leaf</tissue>
    </source>
</reference>
<evidence type="ECO:0000256" key="1">
    <source>
        <dbReference type="ARBA" id="ARBA00022670"/>
    </source>
</evidence>
<evidence type="ECO:0000256" key="9">
    <source>
        <dbReference type="ARBA" id="ARBA00022842"/>
    </source>
</evidence>
<dbReference type="EMBL" id="SSTD01008704">
    <property type="protein sequence ID" value="TYK15281.1"/>
    <property type="molecule type" value="Genomic_DNA"/>
</dbReference>
<dbReference type="OrthoDB" id="1741103at2759"/>
<keyword evidence="10" id="KW-0229">DNA integration</keyword>
<keyword evidence="8" id="KW-0378">Hydrolase</keyword>
<dbReference type="GO" id="GO:0003964">
    <property type="term" value="F:RNA-directed DNA polymerase activity"/>
    <property type="evidence" value="ECO:0007669"/>
    <property type="project" value="UniProtKB-KW"/>
</dbReference>
<keyword evidence="5" id="KW-0479">Metal-binding</keyword>
<dbReference type="SUPFAM" id="SSF54160">
    <property type="entry name" value="Chromo domain-like"/>
    <property type="match status" value="1"/>
</dbReference>
<keyword evidence="4" id="KW-0540">Nuclease</keyword>
<dbReference type="InterPro" id="IPR012337">
    <property type="entry name" value="RNaseH-like_sf"/>
</dbReference>
<dbReference type="InterPro" id="IPR016197">
    <property type="entry name" value="Chromo-like_dom_sf"/>
</dbReference>
<dbReference type="Gene3D" id="1.10.340.70">
    <property type="match status" value="1"/>
</dbReference>
<keyword evidence="13" id="KW-0238">DNA-binding</keyword>
<dbReference type="GO" id="GO:0006508">
    <property type="term" value="P:proteolysis"/>
    <property type="evidence" value="ECO:0007669"/>
    <property type="project" value="UniProtKB-KW"/>
</dbReference>
<evidence type="ECO:0000313" key="20">
    <source>
        <dbReference type="Proteomes" id="UP000321947"/>
    </source>
</evidence>
<gene>
    <name evidence="18" type="ORF">E5676_scaffold892G00600</name>
    <name evidence="17" type="ORF">E6C27_scaffold64G003510</name>
</gene>